<name>A0A6A6R7Y5_9PEZI</name>
<reference evidence="1" key="1">
    <citation type="journal article" date="2020" name="Stud. Mycol.">
        <title>101 Dothideomycetes genomes: a test case for predicting lifestyles and emergence of pathogens.</title>
        <authorList>
            <person name="Haridas S."/>
            <person name="Albert R."/>
            <person name="Binder M."/>
            <person name="Bloem J."/>
            <person name="Labutti K."/>
            <person name="Salamov A."/>
            <person name="Andreopoulos B."/>
            <person name="Baker S."/>
            <person name="Barry K."/>
            <person name="Bills G."/>
            <person name="Bluhm B."/>
            <person name="Cannon C."/>
            <person name="Castanera R."/>
            <person name="Culley D."/>
            <person name="Daum C."/>
            <person name="Ezra D."/>
            <person name="Gonzalez J."/>
            <person name="Henrissat B."/>
            <person name="Kuo A."/>
            <person name="Liang C."/>
            <person name="Lipzen A."/>
            <person name="Lutzoni F."/>
            <person name="Magnuson J."/>
            <person name="Mondo S."/>
            <person name="Nolan M."/>
            <person name="Ohm R."/>
            <person name="Pangilinan J."/>
            <person name="Park H.-J."/>
            <person name="Ramirez L."/>
            <person name="Alfaro M."/>
            <person name="Sun H."/>
            <person name="Tritt A."/>
            <person name="Yoshinaga Y."/>
            <person name="Zwiers L.-H."/>
            <person name="Turgeon B."/>
            <person name="Goodwin S."/>
            <person name="Spatafora J."/>
            <person name="Crous P."/>
            <person name="Grigoriev I."/>
        </authorList>
    </citation>
    <scope>NUCLEOTIDE SEQUENCE</scope>
    <source>
        <strain evidence="1">CBS 269.34</strain>
    </source>
</reference>
<dbReference type="Proteomes" id="UP000799750">
    <property type="component" value="Unassembled WGS sequence"/>
</dbReference>
<evidence type="ECO:0000313" key="2">
    <source>
        <dbReference type="Proteomes" id="UP000799750"/>
    </source>
</evidence>
<organism evidence="1 2">
    <name type="scientific">Lophium mytilinum</name>
    <dbReference type="NCBI Taxonomy" id="390894"/>
    <lineage>
        <taxon>Eukaryota</taxon>
        <taxon>Fungi</taxon>
        <taxon>Dikarya</taxon>
        <taxon>Ascomycota</taxon>
        <taxon>Pezizomycotina</taxon>
        <taxon>Dothideomycetes</taxon>
        <taxon>Pleosporomycetidae</taxon>
        <taxon>Mytilinidiales</taxon>
        <taxon>Mytilinidiaceae</taxon>
        <taxon>Lophium</taxon>
    </lineage>
</organism>
<evidence type="ECO:0008006" key="3">
    <source>
        <dbReference type="Google" id="ProtNLM"/>
    </source>
</evidence>
<protein>
    <recommendedName>
        <fullName evidence="3">F-box domain-containing protein</fullName>
    </recommendedName>
</protein>
<keyword evidence="2" id="KW-1185">Reference proteome</keyword>
<dbReference type="AlphaFoldDB" id="A0A6A6R7Y5"/>
<dbReference type="EMBL" id="MU004183">
    <property type="protein sequence ID" value="KAF2500681.1"/>
    <property type="molecule type" value="Genomic_DNA"/>
</dbReference>
<proteinExistence type="predicted"/>
<accession>A0A6A6R7Y5</accession>
<gene>
    <name evidence="1" type="ORF">BU16DRAFT_255126</name>
</gene>
<sequence>MLRCSRNKGAFEKLITLIPGERSPEARRQAGVHNSHRSLILQLPVLLLLELGDHLTTISTIAFRQTCKTIRGLLRLGSGIFPLNEFDPEILALETGFLRRSYQLPWRAQQLQSRIWCSVCRTRHPSYYFTPEQRCNRAIARRCNKVKLCDHRSFTHDEIISMPTTHMTTLTTIPVATTNTVFTHTTTTHTEDYWTRATCQDPSHRSYAVPIPFGIPMIVSEWPRDTRTYRIVSVYPLVIGQKATQAKIKMALQDLDVSLCSHTRLNNETVLELAWDLLEVRSGITSTICFQCCVMEASGFRCPCAVEIRNVPAPDSDQMYMVAVRSCFHKEPGTIERLPVTD</sequence>
<dbReference type="OrthoDB" id="10638194at2759"/>
<evidence type="ECO:0000313" key="1">
    <source>
        <dbReference type="EMBL" id="KAF2500681.1"/>
    </source>
</evidence>